<gene>
    <name evidence="3" type="primary">Aste57867_14276</name>
    <name evidence="2" type="ORF">As57867_014224</name>
    <name evidence="3" type="ORF">ASTE57867_14276</name>
</gene>
<keyword evidence="1" id="KW-0812">Transmembrane</keyword>
<keyword evidence="1" id="KW-1133">Transmembrane helix</keyword>
<keyword evidence="1" id="KW-0472">Membrane</keyword>
<reference evidence="2" key="2">
    <citation type="submission" date="2019-06" db="EMBL/GenBank/DDBJ databases">
        <title>Genomics analysis of Aphanomyces spp. identifies a new class of oomycete effector associated with host adaptation.</title>
        <authorList>
            <person name="Gaulin E."/>
        </authorList>
    </citation>
    <scope>NUCLEOTIDE SEQUENCE</scope>
    <source>
        <strain evidence="2">CBS 578.67</strain>
    </source>
</reference>
<keyword evidence="4" id="KW-1185">Reference proteome</keyword>
<sequence>MGSLRLGISLARVVYFEIYIAVVLLFLCKHFLPHRRGSVDALVVNASIAAAALNQTFSWANRTETTLSPLALDSFNGTTMTPWTVAVCRPSCVYARGVCGH</sequence>
<proteinExistence type="predicted"/>
<evidence type="ECO:0000313" key="3">
    <source>
        <dbReference type="EMBL" id="VFT91101.1"/>
    </source>
</evidence>
<feature type="transmembrane region" description="Helical" evidence="1">
    <location>
        <begin position="6"/>
        <end position="28"/>
    </location>
</feature>
<protein>
    <submittedName>
        <fullName evidence="3">Aste57867_14276 protein</fullName>
    </submittedName>
</protein>
<evidence type="ECO:0000256" key="1">
    <source>
        <dbReference type="SAM" id="Phobius"/>
    </source>
</evidence>
<dbReference type="EMBL" id="VJMH01005534">
    <property type="protein sequence ID" value="KAF0694875.1"/>
    <property type="molecule type" value="Genomic_DNA"/>
</dbReference>
<accession>A0A485L0J9</accession>
<evidence type="ECO:0000313" key="4">
    <source>
        <dbReference type="Proteomes" id="UP000332933"/>
    </source>
</evidence>
<evidence type="ECO:0000313" key="2">
    <source>
        <dbReference type="EMBL" id="KAF0694875.1"/>
    </source>
</evidence>
<dbReference type="Proteomes" id="UP000332933">
    <property type="component" value="Unassembled WGS sequence"/>
</dbReference>
<dbReference type="AlphaFoldDB" id="A0A485L0J9"/>
<name>A0A485L0J9_9STRA</name>
<reference evidence="3 4" key="1">
    <citation type="submission" date="2019-03" db="EMBL/GenBank/DDBJ databases">
        <authorList>
            <person name="Gaulin E."/>
            <person name="Dumas B."/>
        </authorList>
    </citation>
    <scope>NUCLEOTIDE SEQUENCE [LARGE SCALE GENOMIC DNA]</scope>
    <source>
        <strain evidence="3">CBS 568.67</strain>
    </source>
</reference>
<organism evidence="3 4">
    <name type="scientific">Aphanomyces stellatus</name>
    <dbReference type="NCBI Taxonomy" id="120398"/>
    <lineage>
        <taxon>Eukaryota</taxon>
        <taxon>Sar</taxon>
        <taxon>Stramenopiles</taxon>
        <taxon>Oomycota</taxon>
        <taxon>Saprolegniomycetes</taxon>
        <taxon>Saprolegniales</taxon>
        <taxon>Verrucalvaceae</taxon>
        <taxon>Aphanomyces</taxon>
    </lineage>
</organism>
<dbReference type="EMBL" id="CAADRA010005555">
    <property type="protein sequence ID" value="VFT91101.1"/>
    <property type="molecule type" value="Genomic_DNA"/>
</dbReference>